<dbReference type="AlphaFoldDB" id="A0A2A6CRR9"/>
<dbReference type="Proteomes" id="UP000005239">
    <property type="component" value="Unassembled WGS sequence"/>
</dbReference>
<dbReference type="InterPro" id="IPR037171">
    <property type="entry name" value="NagB/RpiA_transferase-like"/>
</dbReference>
<dbReference type="EnsemblMetazoa" id="PPA14075.1">
    <property type="protein sequence ID" value="PPA14075.1"/>
    <property type="gene ID" value="WBGene00103629"/>
</dbReference>
<dbReference type="GO" id="GO:0003676">
    <property type="term" value="F:nucleic acid binding"/>
    <property type="evidence" value="ECO:0007669"/>
    <property type="project" value="InterPro"/>
</dbReference>
<reference evidence="4" key="2">
    <citation type="submission" date="2022-06" db="UniProtKB">
        <authorList>
            <consortium name="EnsemblMetazoa"/>
        </authorList>
    </citation>
    <scope>IDENTIFICATION</scope>
    <source>
        <strain evidence="4">PS312</strain>
    </source>
</reference>
<dbReference type="Gene3D" id="3.30.750.70">
    <property type="entry name" value="4-hydroxybutyrate coenzyme like domains"/>
    <property type="match status" value="1"/>
</dbReference>
<dbReference type="InterPro" id="IPR046433">
    <property type="entry name" value="ActCoA_hydro"/>
</dbReference>
<dbReference type="PANTHER" id="PTHR21432">
    <property type="entry name" value="ACETYL-COA HYDROLASE-RELATED"/>
    <property type="match status" value="1"/>
</dbReference>
<dbReference type="InterPro" id="IPR026888">
    <property type="entry name" value="AcetylCoA_hyd_C"/>
</dbReference>
<dbReference type="Pfam" id="PF13336">
    <property type="entry name" value="AcetylCoA_hyd_C"/>
    <property type="match status" value="1"/>
</dbReference>
<dbReference type="PANTHER" id="PTHR21432:SF20">
    <property type="entry name" value="ACETYL-COA HYDROLASE"/>
    <property type="match status" value="1"/>
</dbReference>
<dbReference type="Gene3D" id="3.40.1080.20">
    <property type="entry name" value="Acetyl-CoA hydrolase/transferase C-terminal domain"/>
    <property type="match status" value="1"/>
</dbReference>
<dbReference type="InterPro" id="IPR036397">
    <property type="entry name" value="RNaseH_sf"/>
</dbReference>
<reference evidence="5" key="1">
    <citation type="journal article" date="2008" name="Nat. Genet.">
        <title>The Pristionchus pacificus genome provides a unique perspective on nematode lifestyle and parasitism.</title>
        <authorList>
            <person name="Dieterich C."/>
            <person name="Clifton S.W."/>
            <person name="Schuster L.N."/>
            <person name="Chinwalla A."/>
            <person name="Delehaunty K."/>
            <person name="Dinkelacker I."/>
            <person name="Fulton L."/>
            <person name="Fulton R."/>
            <person name="Godfrey J."/>
            <person name="Minx P."/>
            <person name="Mitreva M."/>
            <person name="Roeseler W."/>
            <person name="Tian H."/>
            <person name="Witte H."/>
            <person name="Yang S.P."/>
            <person name="Wilson R.K."/>
            <person name="Sommer R.J."/>
        </authorList>
    </citation>
    <scope>NUCLEOTIDE SEQUENCE [LARGE SCALE GENOMIC DNA]</scope>
    <source>
        <strain evidence="5">PS312</strain>
    </source>
</reference>
<dbReference type="FunFam" id="3.30.420.10:FF:000266">
    <property type="entry name" value="3'-5' exoribonuclease parn-1"/>
    <property type="match status" value="1"/>
</dbReference>
<dbReference type="InterPro" id="IPR006941">
    <property type="entry name" value="RNase_CAF1"/>
</dbReference>
<dbReference type="Gene3D" id="3.30.420.10">
    <property type="entry name" value="Ribonuclease H-like superfamily/Ribonuclease H"/>
    <property type="match status" value="2"/>
</dbReference>
<evidence type="ECO:0000256" key="2">
    <source>
        <dbReference type="ARBA" id="ARBA00009632"/>
    </source>
</evidence>
<dbReference type="SUPFAM" id="SSF53098">
    <property type="entry name" value="Ribonuclease H-like"/>
    <property type="match status" value="1"/>
</dbReference>
<keyword evidence="5" id="KW-1185">Reference proteome</keyword>
<accession>A0A2A6CRR9</accession>
<comment type="similarity">
    <text evidence="2">Belongs to the acetyl-CoA hydrolase/transferase family.</text>
</comment>
<evidence type="ECO:0000256" key="3">
    <source>
        <dbReference type="ARBA" id="ARBA00022679"/>
    </source>
</evidence>
<dbReference type="Pfam" id="PF02550">
    <property type="entry name" value="AcetylCoA_hydro"/>
    <property type="match status" value="1"/>
</dbReference>
<evidence type="ECO:0000313" key="5">
    <source>
        <dbReference type="Proteomes" id="UP000005239"/>
    </source>
</evidence>
<gene>
    <name evidence="4" type="primary">WBGene00103629</name>
</gene>
<sequence length="1118" mass="125960">MADVCNSNFREWFPELIKVIDSAAFFAIDLEFLGLPSSARDDLVPTLFDESEQRYKKIVQSVRRYPPCQLGIAVFTERDDGASYEVESFAIPLFKRLPHKQVFSYSLSAVSFLANNNFDFNKFIMEGVTYSNGRQTEDMRKEILSGGIDYDVFEDGLEHRLQILKINFQRAAQNAIRMSQHTVHRSPSARSYQTGLQLPHPILIELVRSGEFIDTDTVDQTMHPPWDRPLSPLEKAVIEYVFTNDHRHLEFSISHDGTLLYVAELPVLTLLHYSEEEWVEEKLEKLLQEISGVSEIVKRMLARRVPIVGHNSFLDLVYLYECFVDDLPDSYEDWKAATRKEMPTVFDTKIIACLLKNQLSENGVMDHSLKTLGAFFESASCGQILPFSYPSISEGPCSQYIFGVGEHFHNAAFDARVTGSIFIKMLYLYAYTKSAGHGDFSRLWQLRKLIFACRNDFANRVPIPLIDYLHCYLPGADPHGHRPDVLRVRKRRKWPWFGLLNGRTENIVDVIVDQIIGMEKFTLADMIPLRGELKREMGAFRIDVKRSDEHEGIALVATNTPKTFARVARYLAAHKWIRPMDERTSEKASWEELLMGSEEMKRRRKGQRRRRKTTGDHLSVCITEEINDDRLGTIALLTAGVTSSLFIVGTMMPVLSRLVSLNSRRAQHQFHRLREVSYPVHDKGPNIVSVREALKDIKSGSKIFVGGSASSPTPLLVGLHVEAERRDLRDISLHHIHLHGPSPWSAEGSSGGVRSNALFLGGGQNKDVNEGRVDFVPIFLTDVAKMFYRKRIPLDAAFVTVSPPDERGFCSLGTSVDCVRSAVTMAPSLIGVMTKNMPRTHGESLVHSSHFDALVKDDSFQIYERKMGQMGDAEKQIGKLIANNLVDDGSTMQMGVGDVPDATWAALSNHKDLGIHTEMISDGVVELINNNVITNRLKTTMPGKVVTSFAYGTRMLYDFLDNNPLFHFAGVEWTNDPRVIALQRQMIAINSFVEIDITGQICSDSIGRRLLSGFGGQVDFIYGSSISDDGLGKPIMAAPSTNKKSGESKIVSQLKPGAGVVTSRAHVHYVVTEYGIANLWGRNVRQRAFDLIRIAHPNHRERLEKETFERLGCMPSND</sequence>
<name>A0A2A6CRR9_PRIPA</name>
<dbReference type="InterPro" id="IPR038460">
    <property type="entry name" value="AcetylCoA_hyd_C_sf"/>
</dbReference>
<dbReference type="GO" id="GO:0006083">
    <property type="term" value="P:acetate metabolic process"/>
    <property type="evidence" value="ECO:0007669"/>
    <property type="project" value="InterPro"/>
</dbReference>
<evidence type="ECO:0000256" key="1">
    <source>
        <dbReference type="ARBA" id="ARBA00008372"/>
    </source>
</evidence>
<dbReference type="SUPFAM" id="SSF100950">
    <property type="entry name" value="NagB/RpiA/CoA transferase-like"/>
    <property type="match status" value="2"/>
</dbReference>
<dbReference type="GO" id="GO:0005739">
    <property type="term" value="C:mitochondrion"/>
    <property type="evidence" value="ECO:0000318"/>
    <property type="project" value="GO_Central"/>
</dbReference>
<comment type="similarity">
    <text evidence="1">Belongs to the CAF1 family.</text>
</comment>
<evidence type="ECO:0000313" key="4">
    <source>
        <dbReference type="EnsemblMetazoa" id="PPA14075.1"/>
    </source>
</evidence>
<keyword evidence="3" id="KW-0808">Transferase</keyword>
<dbReference type="Pfam" id="PF04857">
    <property type="entry name" value="CAF1"/>
    <property type="match status" value="1"/>
</dbReference>
<protein>
    <submittedName>
        <fullName evidence="4">Acetyl-CoA deacylase</fullName>
    </submittedName>
</protein>
<dbReference type="InterPro" id="IPR003702">
    <property type="entry name" value="ActCoA_hydro_N"/>
</dbReference>
<proteinExistence type="inferred from homology"/>
<accession>A0A8R1YFV7</accession>
<dbReference type="Gene3D" id="3.40.1080.10">
    <property type="entry name" value="Glutaconate Coenzyme A-transferase"/>
    <property type="match status" value="1"/>
</dbReference>
<dbReference type="InterPro" id="IPR012337">
    <property type="entry name" value="RNaseH-like_sf"/>
</dbReference>
<organism evidence="4 5">
    <name type="scientific">Pristionchus pacificus</name>
    <name type="common">Parasitic nematode worm</name>
    <dbReference type="NCBI Taxonomy" id="54126"/>
    <lineage>
        <taxon>Eukaryota</taxon>
        <taxon>Metazoa</taxon>
        <taxon>Ecdysozoa</taxon>
        <taxon>Nematoda</taxon>
        <taxon>Chromadorea</taxon>
        <taxon>Rhabditida</taxon>
        <taxon>Rhabditina</taxon>
        <taxon>Diplogasteromorpha</taxon>
        <taxon>Diplogasteroidea</taxon>
        <taxon>Neodiplogasteridae</taxon>
        <taxon>Pristionchus</taxon>
    </lineage>
</organism>
<dbReference type="GO" id="GO:0008775">
    <property type="term" value="F:acetate CoA-transferase activity"/>
    <property type="evidence" value="ECO:0007669"/>
    <property type="project" value="InterPro"/>
</dbReference>